<reference evidence="2" key="1">
    <citation type="submission" date="2015-10" db="EMBL/GenBank/DDBJ databases">
        <title>Description of Candidatus Tenderia electrophaga gen. nov, sp. nov., an Uncultivated Electroautotroph from a Biocathode Enrichment.</title>
        <authorList>
            <person name="Eddie B.J."/>
            <person name="Malanoski A.P."/>
            <person name="Wang Z."/>
            <person name="Hall R.J."/>
            <person name="Oh S.D."/>
            <person name="Heiner C."/>
            <person name="Lin B."/>
            <person name="Strycharz-Glaven S.M."/>
        </authorList>
    </citation>
    <scope>NUCLEOTIDE SEQUENCE [LARGE SCALE GENOMIC DNA]</scope>
    <source>
        <strain evidence="2">NRL1</strain>
    </source>
</reference>
<evidence type="ECO:0000313" key="3">
    <source>
        <dbReference type="Proteomes" id="UP000055136"/>
    </source>
</evidence>
<dbReference type="Proteomes" id="UP000055136">
    <property type="component" value="Chromosome"/>
</dbReference>
<dbReference type="KEGG" id="tee:Tel_16655"/>
<organism evidence="2 3">
    <name type="scientific">Candidatus Tenderia electrophaga</name>
    <dbReference type="NCBI Taxonomy" id="1748243"/>
    <lineage>
        <taxon>Bacteria</taxon>
        <taxon>Pseudomonadati</taxon>
        <taxon>Pseudomonadota</taxon>
        <taxon>Gammaproteobacteria</taxon>
        <taxon>Candidatus Tenderiales</taxon>
        <taxon>Candidatus Tenderiaceae</taxon>
        <taxon>Candidatus Tenderia</taxon>
    </lineage>
</organism>
<dbReference type="STRING" id="1748243.Tel_16655"/>
<proteinExistence type="predicted"/>
<dbReference type="InterPro" id="IPR011110">
    <property type="entry name" value="Reg_prop"/>
</dbReference>
<gene>
    <name evidence="2" type="ORF">Tel_16655</name>
</gene>
<dbReference type="EMBL" id="CP013099">
    <property type="protein sequence ID" value="ALP54650.1"/>
    <property type="molecule type" value="Genomic_DNA"/>
</dbReference>
<sequence length="412" mass="45480">MKFNPIFGAIAVLFGAAVIVGAYQLGQQGAEPAAAQPPPPSSAGTATAEPSRQPQQDAALFPDAVQANAPRFSHFRVGNRNVKSIYADGRYVWVGTSGGVIRYDTEHDDYELFNNKNSGLLSNGIFHISRLDHRMAIGTYGGGLALFDPEAGSWQIVNIPQGLADQFVYDVMKLDNGDVWIATWSGANRVRNGDFDNPEAWETFTVENTHGGLPNPWVYGVEEGANGDIWFATEDGLARYRDGQWQNWQHSDGLGADYEVVKDAIEFKSDPGQASMHHSRQKDEQGLQNVKVAYNPNYVISMQVEEDGTVWAGTWGAGLSRFRDGEWKNFTSLDGLPADHIFMLYLDPQDNLWIGTSKGLARFDRDSETFSVRTMNDGLYAQNVFSMSNGRDGDLWIGSFGGVAHIEHGWNR</sequence>
<dbReference type="AlphaFoldDB" id="A0A0S2THN0"/>
<feature type="compositionally biased region" description="Low complexity" evidence="1">
    <location>
        <begin position="42"/>
        <end position="51"/>
    </location>
</feature>
<dbReference type="InterPro" id="IPR015943">
    <property type="entry name" value="WD40/YVTN_repeat-like_dom_sf"/>
</dbReference>
<accession>A0A0S2THN0</accession>
<evidence type="ECO:0000313" key="2">
    <source>
        <dbReference type="EMBL" id="ALP54650.1"/>
    </source>
</evidence>
<keyword evidence="3" id="KW-1185">Reference proteome</keyword>
<dbReference type="SUPFAM" id="SSF63829">
    <property type="entry name" value="Calcium-dependent phosphotriesterase"/>
    <property type="match status" value="1"/>
</dbReference>
<name>A0A0S2THN0_9GAMM</name>
<feature type="region of interest" description="Disordered" evidence="1">
    <location>
        <begin position="30"/>
        <end position="55"/>
    </location>
</feature>
<protein>
    <submittedName>
        <fullName evidence="2">Regulator</fullName>
    </submittedName>
</protein>
<evidence type="ECO:0000256" key="1">
    <source>
        <dbReference type="SAM" id="MobiDB-lite"/>
    </source>
</evidence>
<dbReference type="Pfam" id="PF07494">
    <property type="entry name" value="Reg_prop"/>
    <property type="match status" value="1"/>
</dbReference>
<dbReference type="Gene3D" id="2.130.10.10">
    <property type="entry name" value="YVTN repeat-like/Quinoprotein amine dehydrogenase"/>
    <property type="match status" value="2"/>
</dbReference>